<comment type="caution">
    <text evidence="3">The sequence shown here is derived from an EMBL/GenBank/DDBJ whole genome shotgun (WGS) entry which is preliminary data.</text>
</comment>
<keyword evidence="4" id="KW-1185">Reference proteome</keyword>
<sequence length="109" mass="11795">MAALSTAPLNIHSENIAVSVIIALMGVVGLVSNGAAIGAVRYNPALQNSFGLLCFSQIIANTSVLIVFVFWIVPITLLRHHLLLGTTDLSPSRVMKWRGYRRGLSYSND</sequence>
<feature type="domain" description="7TM GPCR serpentine receptor class x (Srx)" evidence="2">
    <location>
        <begin position="25"/>
        <end position="83"/>
    </location>
</feature>
<feature type="transmembrane region" description="Helical" evidence="1">
    <location>
        <begin position="52"/>
        <end position="73"/>
    </location>
</feature>
<dbReference type="AlphaFoldDB" id="A0AAD5RCI5"/>
<keyword evidence="1" id="KW-1133">Transmembrane helix</keyword>
<dbReference type="InterPro" id="IPR019430">
    <property type="entry name" value="7TM_GPCR_serpentine_rcpt_Srx"/>
</dbReference>
<feature type="transmembrane region" description="Helical" evidence="1">
    <location>
        <begin position="16"/>
        <end position="40"/>
    </location>
</feature>
<evidence type="ECO:0000256" key="1">
    <source>
        <dbReference type="SAM" id="Phobius"/>
    </source>
</evidence>
<gene>
    <name evidence="3" type="ORF">KIN20_036208</name>
</gene>
<reference evidence="3" key="1">
    <citation type="submission" date="2021-06" db="EMBL/GenBank/DDBJ databases">
        <title>Parelaphostrongylus tenuis whole genome reference sequence.</title>
        <authorList>
            <person name="Garwood T.J."/>
            <person name="Larsen P.A."/>
            <person name="Fountain-Jones N.M."/>
            <person name="Garbe J.R."/>
            <person name="Macchietto M.G."/>
            <person name="Kania S.A."/>
            <person name="Gerhold R.W."/>
            <person name="Richards J.E."/>
            <person name="Wolf T.M."/>
        </authorList>
    </citation>
    <scope>NUCLEOTIDE SEQUENCE</scope>
    <source>
        <strain evidence="3">MNPRO001-30</strain>
        <tissue evidence="3">Meninges</tissue>
    </source>
</reference>
<keyword evidence="1" id="KW-0472">Membrane</keyword>
<dbReference type="Proteomes" id="UP001196413">
    <property type="component" value="Unassembled WGS sequence"/>
</dbReference>
<keyword evidence="1" id="KW-0812">Transmembrane</keyword>
<dbReference type="Pfam" id="PF10328">
    <property type="entry name" value="7TM_GPCR_Srx"/>
    <property type="match status" value="1"/>
</dbReference>
<protein>
    <recommendedName>
        <fullName evidence="2">7TM GPCR serpentine receptor class x (Srx) domain-containing protein</fullName>
    </recommendedName>
</protein>
<dbReference type="SUPFAM" id="SSF81321">
    <property type="entry name" value="Family A G protein-coupled receptor-like"/>
    <property type="match status" value="1"/>
</dbReference>
<accession>A0AAD5RCI5</accession>
<dbReference type="Gene3D" id="1.20.1070.10">
    <property type="entry name" value="Rhodopsin 7-helix transmembrane proteins"/>
    <property type="match status" value="1"/>
</dbReference>
<dbReference type="EMBL" id="JAHQIW010007340">
    <property type="protein sequence ID" value="KAJ1373719.1"/>
    <property type="molecule type" value="Genomic_DNA"/>
</dbReference>
<evidence type="ECO:0000313" key="3">
    <source>
        <dbReference type="EMBL" id="KAJ1373719.1"/>
    </source>
</evidence>
<evidence type="ECO:0000313" key="4">
    <source>
        <dbReference type="Proteomes" id="UP001196413"/>
    </source>
</evidence>
<dbReference type="PANTHER" id="PTHR23017:SF3">
    <property type="entry name" value="G-PROTEIN COUPLED RECEPTORS FAMILY 1 PROFILE DOMAIN-CONTAINING PROTEIN"/>
    <property type="match status" value="1"/>
</dbReference>
<organism evidence="3 4">
    <name type="scientific">Parelaphostrongylus tenuis</name>
    <name type="common">Meningeal worm</name>
    <dbReference type="NCBI Taxonomy" id="148309"/>
    <lineage>
        <taxon>Eukaryota</taxon>
        <taxon>Metazoa</taxon>
        <taxon>Ecdysozoa</taxon>
        <taxon>Nematoda</taxon>
        <taxon>Chromadorea</taxon>
        <taxon>Rhabditida</taxon>
        <taxon>Rhabditina</taxon>
        <taxon>Rhabditomorpha</taxon>
        <taxon>Strongyloidea</taxon>
        <taxon>Metastrongylidae</taxon>
        <taxon>Parelaphostrongylus</taxon>
    </lineage>
</organism>
<proteinExistence type="predicted"/>
<dbReference type="PANTHER" id="PTHR23017">
    <property type="entry name" value="SERPENTINE RECEPTOR, CLASS X"/>
    <property type="match status" value="1"/>
</dbReference>
<evidence type="ECO:0000259" key="2">
    <source>
        <dbReference type="Pfam" id="PF10328"/>
    </source>
</evidence>
<name>A0AAD5RCI5_PARTN</name>